<dbReference type="PROSITE" id="PS00166">
    <property type="entry name" value="ENOYL_COA_HYDRATASE"/>
    <property type="match status" value="1"/>
</dbReference>
<comment type="caution">
    <text evidence="3">The sequence shown here is derived from an EMBL/GenBank/DDBJ whole genome shotgun (WGS) entry which is preliminary data.</text>
</comment>
<dbReference type="CDD" id="cd06558">
    <property type="entry name" value="crotonase-like"/>
    <property type="match status" value="1"/>
</dbReference>
<dbReference type="EMBL" id="VJVV01000003">
    <property type="protein sequence ID" value="TRO82690.1"/>
    <property type="molecule type" value="Genomic_DNA"/>
</dbReference>
<comment type="similarity">
    <text evidence="1 2">Belongs to the enoyl-CoA hydratase/isomerase family.</text>
</comment>
<protein>
    <submittedName>
        <fullName evidence="3">Enoyl-CoA hydratase/isomerase family protein</fullName>
    </submittedName>
</protein>
<dbReference type="SUPFAM" id="SSF52096">
    <property type="entry name" value="ClpP/crotonase"/>
    <property type="match status" value="1"/>
</dbReference>
<gene>
    <name evidence="3" type="ORF">FL622_05765</name>
</gene>
<dbReference type="AlphaFoldDB" id="A0A550JHK6"/>
<keyword evidence="3" id="KW-0413">Isomerase</keyword>
<dbReference type="RefSeq" id="WP_092056914.1">
    <property type="nucleotide sequence ID" value="NZ_FOJJ01000023.1"/>
</dbReference>
<keyword evidence="4" id="KW-1185">Reference proteome</keyword>
<sequence>MGRNWKTLRLVVEEGVGYLTLDNGGRFNTLHRACIVELKAALALCEADPEVVCIVLSGGEGESFAVGANIAEMKDFGPLDGLNFSELGQSLFEQMEESTKPIIGALNGITMGGGCDLALSCDMRLASDRLKIAHPGAKLGIITGFCGTQKLPRLIGRAQALEVFMTSEAYGAEEAMRMGLVDRVFPHETFWPEVKKVARRIAGMHPAALSYGKKLINASADVDLKNGQIMELGAFSTLFSSGDARKRATDFFARE</sequence>
<dbReference type="Gene3D" id="3.90.226.10">
    <property type="entry name" value="2-enoyl-CoA Hydratase, Chain A, domain 1"/>
    <property type="match status" value="1"/>
</dbReference>
<evidence type="ECO:0000256" key="1">
    <source>
        <dbReference type="ARBA" id="ARBA00005254"/>
    </source>
</evidence>
<dbReference type="InterPro" id="IPR018376">
    <property type="entry name" value="Enoyl-CoA_hyd/isom_CS"/>
</dbReference>
<accession>A0A550JHK6</accession>
<proteinExistence type="inferred from homology"/>
<reference evidence="3 4" key="1">
    <citation type="submission" date="2019-07" db="EMBL/GenBank/DDBJ databases">
        <title>Insights of Desulfuromonas acetexigens electromicrobiology.</title>
        <authorList>
            <person name="Katuri K."/>
            <person name="Sapireddy V."/>
            <person name="Shaw D.R."/>
            <person name="Saikaly P."/>
        </authorList>
    </citation>
    <scope>NUCLEOTIDE SEQUENCE [LARGE SCALE GENOMIC DNA]</scope>
    <source>
        <strain evidence="3 4">2873</strain>
    </source>
</reference>
<dbReference type="GO" id="GO:0006635">
    <property type="term" value="P:fatty acid beta-oxidation"/>
    <property type="evidence" value="ECO:0007669"/>
    <property type="project" value="TreeGrafter"/>
</dbReference>
<dbReference type="InterPro" id="IPR029045">
    <property type="entry name" value="ClpP/crotonase-like_dom_sf"/>
</dbReference>
<name>A0A550JHK6_9BACT</name>
<dbReference type="InterPro" id="IPR001753">
    <property type="entry name" value="Enoyl-CoA_hydra/iso"/>
</dbReference>
<dbReference type="Proteomes" id="UP000317155">
    <property type="component" value="Unassembled WGS sequence"/>
</dbReference>
<evidence type="ECO:0000313" key="4">
    <source>
        <dbReference type="Proteomes" id="UP000317155"/>
    </source>
</evidence>
<dbReference type="Pfam" id="PF00378">
    <property type="entry name" value="ECH_1"/>
    <property type="match status" value="1"/>
</dbReference>
<dbReference type="PANTHER" id="PTHR11941">
    <property type="entry name" value="ENOYL-COA HYDRATASE-RELATED"/>
    <property type="match status" value="1"/>
</dbReference>
<dbReference type="PANTHER" id="PTHR11941:SF54">
    <property type="entry name" value="ENOYL-COA HYDRATASE, MITOCHONDRIAL"/>
    <property type="match status" value="1"/>
</dbReference>
<dbReference type="OrthoDB" id="5365311at2"/>
<dbReference type="GO" id="GO:0016853">
    <property type="term" value="F:isomerase activity"/>
    <property type="evidence" value="ECO:0007669"/>
    <property type="project" value="UniProtKB-KW"/>
</dbReference>
<organism evidence="3 4">
    <name type="scientific">Trichloromonas acetexigens</name>
    <dbReference type="NCBI Taxonomy" id="38815"/>
    <lineage>
        <taxon>Bacteria</taxon>
        <taxon>Pseudomonadati</taxon>
        <taxon>Thermodesulfobacteriota</taxon>
        <taxon>Desulfuromonadia</taxon>
        <taxon>Desulfuromonadales</taxon>
        <taxon>Trichloromonadaceae</taxon>
        <taxon>Trichloromonas</taxon>
    </lineage>
</organism>
<evidence type="ECO:0000256" key="2">
    <source>
        <dbReference type="RuleBase" id="RU003707"/>
    </source>
</evidence>
<evidence type="ECO:0000313" key="3">
    <source>
        <dbReference type="EMBL" id="TRO82690.1"/>
    </source>
</evidence>